<dbReference type="EMBL" id="BOPL01000009">
    <property type="protein sequence ID" value="GIK05555.1"/>
    <property type="molecule type" value="Genomic_DNA"/>
</dbReference>
<sequence>MASSLFIDLQGQPIPDSQVLGYGRSGVVVYSENPSPAAIKLPLRHPWSSNADVQSNQRILRHEQEVFQRFRSFEPDQIDGVVPCMGLYPDATHLAYMKNGDLRAYLGKHTSTRLQQISWFRQIARSLQQIHDKRVVVADIATRNLLLDWDLSIKICDFSEASMFPLGTPMDLADDDGFSVQTDIGQLGAVMYEVITGEKCSFNLFEDDRDDGRATWPKRTSLPSTDGIWLGSVIEKCWTEGGFKNTDCLLQELSMVNVNGETDAISREQDPPHIQISRISKAFQSPLFALGAVFGIFAIVHRWSKRC</sequence>
<dbReference type="Pfam" id="PF07714">
    <property type="entry name" value="PK_Tyr_Ser-Thr"/>
    <property type="match status" value="1"/>
</dbReference>
<dbReference type="AlphaFoldDB" id="A0A9P3BYU7"/>
<dbReference type="GO" id="GO:0005524">
    <property type="term" value="F:ATP binding"/>
    <property type="evidence" value="ECO:0007669"/>
    <property type="project" value="UniProtKB-UniRule"/>
</dbReference>
<comment type="caution">
    <text evidence="4">The sequence shown here is derived from an EMBL/GenBank/DDBJ whole genome shotgun (WGS) entry which is preliminary data.</text>
</comment>
<dbReference type="InterPro" id="IPR001245">
    <property type="entry name" value="Ser-Thr/Tyr_kinase_cat_dom"/>
</dbReference>
<dbReference type="RefSeq" id="XP_043128741.1">
    <property type="nucleotide sequence ID" value="XM_043272806.1"/>
</dbReference>
<evidence type="ECO:0000259" key="3">
    <source>
        <dbReference type="PROSITE" id="PS50011"/>
    </source>
</evidence>
<reference evidence="4 5" key="1">
    <citation type="submission" date="2021-02" db="EMBL/GenBank/DDBJ databases">
        <title>Pan-genome distribution and transcriptional activeness of fungal secondary metabolism genes in Aspergillus section Fumigati.</title>
        <authorList>
            <person name="Takahashi H."/>
            <person name="Umemura M."/>
            <person name="Ninomiya A."/>
            <person name="Kusuya Y."/>
            <person name="Urayama S."/>
            <person name="Shimizu M."/>
            <person name="Watanabe A."/>
            <person name="Kamei K."/>
            <person name="Yaguchi T."/>
            <person name="Hagiwara D."/>
        </authorList>
    </citation>
    <scope>NUCLEOTIDE SEQUENCE [LARGE SCALE GENOMIC DNA]</scope>
    <source>
        <strain evidence="4 5">IFM 47045</strain>
    </source>
</reference>
<dbReference type="GO" id="GO:0007165">
    <property type="term" value="P:signal transduction"/>
    <property type="evidence" value="ECO:0007669"/>
    <property type="project" value="TreeGrafter"/>
</dbReference>
<dbReference type="SUPFAM" id="SSF56112">
    <property type="entry name" value="Protein kinase-like (PK-like)"/>
    <property type="match status" value="1"/>
</dbReference>
<dbReference type="PANTHER" id="PTHR23257">
    <property type="entry name" value="SERINE-THREONINE PROTEIN KINASE"/>
    <property type="match status" value="1"/>
</dbReference>
<feature type="transmembrane region" description="Helical" evidence="2">
    <location>
        <begin position="282"/>
        <end position="300"/>
    </location>
</feature>
<dbReference type="GO" id="GO:0004672">
    <property type="term" value="F:protein kinase activity"/>
    <property type="evidence" value="ECO:0007669"/>
    <property type="project" value="InterPro"/>
</dbReference>
<keyword evidence="5" id="KW-1185">Reference proteome</keyword>
<dbReference type="GeneID" id="66937650"/>
<protein>
    <recommendedName>
        <fullName evidence="3">Protein kinase domain-containing protein</fullName>
    </recommendedName>
</protein>
<feature type="binding site" evidence="1">
    <location>
        <position position="40"/>
    </location>
    <ligand>
        <name>ATP</name>
        <dbReference type="ChEBI" id="CHEBI:30616"/>
    </ligand>
</feature>
<dbReference type="PROSITE" id="PS50011">
    <property type="entry name" value="PROTEIN_KINASE_DOM"/>
    <property type="match status" value="1"/>
</dbReference>
<dbReference type="Gene3D" id="1.10.510.10">
    <property type="entry name" value="Transferase(Phosphotransferase) domain 1"/>
    <property type="match status" value="1"/>
</dbReference>
<name>A0A9P3BYU7_ASPVI</name>
<evidence type="ECO:0000313" key="4">
    <source>
        <dbReference type="EMBL" id="GIK05555.1"/>
    </source>
</evidence>
<evidence type="ECO:0000313" key="5">
    <source>
        <dbReference type="Proteomes" id="UP000710440"/>
    </source>
</evidence>
<evidence type="ECO:0000256" key="2">
    <source>
        <dbReference type="SAM" id="Phobius"/>
    </source>
</evidence>
<gene>
    <name evidence="4" type="ORF">Aspvir_009668</name>
</gene>
<keyword evidence="2" id="KW-0472">Membrane</keyword>
<dbReference type="InterPro" id="IPR011009">
    <property type="entry name" value="Kinase-like_dom_sf"/>
</dbReference>
<dbReference type="OrthoDB" id="1668230at2759"/>
<keyword evidence="1" id="KW-0067">ATP-binding</keyword>
<dbReference type="PROSITE" id="PS00107">
    <property type="entry name" value="PROTEIN_KINASE_ATP"/>
    <property type="match status" value="1"/>
</dbReference>
<keyword evidence="1" id="KW-0547">Nucleotide-binding</keyword>
<accession>A0A9P3BYU7</accession>
<proteinExistence type="predicted"/>
<dbReference type="Proteomes" id="UP000710440">
    <property type="component" value="Unassembled WGS sequence"/>
</dbReference>
<organism evidence="4 5">
    <name type="scientific">Aspergillus viridinutans</name>
    <dbReference type="NCBI Taxonomy" id="75553"/>
    <lineage>
        <taxon>Eukaryota</taxon>
        <taxon>Fungi</taxon>
        <taxon>Dikarya</taxon>
        <taxon>Ascomycota</taxon>
        <taxon>Pezizomycotina</taxon>
        <taxon>Eurotiomycetes</taxon>
        <taxon>Eurotiomycetidae</taxon>
        <taxon>Eurotiales</taxon>
        <taxon>Aspergillaceae</taxon>
        <taxon>Aspergillus</taxon>
        <taxon>Aspergillus subgen. Fumigati</taxon>
    </lineage>
</organism>
<dbReference type="GO" id="GO:0005737">
    <property type="term" value="C:cytoplasm"/>
    <property type="evidence" value="ECO:0007669"/>
    <property type="project" value="TreeGrafter"/>
</dbReference>
<dbReference type="InterPro" id="IPR017441">
    <property type="entry name" value="Protein_kinase_ATP_BS"/>
</dbReference>
<keyword evidence="2" id="KW-0812">Transmembrane</keyword>
<dbReference type="InterPro" id="IPR000719">
    <property type="entry name" value="Prot_kinase_dom"/>
</dbReference>
<evidence type="ECO:0000256" key="1">
    <source>
        <dbReference type="PROSITE-ProRule" id="PRU10141"/>
    </source>
</evidence>
<feature type="domain" description="Protein kinase" evidence="3">
    <location>
        <begin position="14"/>
        <end position="307"/>
    </location>
</feature>
<dbReference type="InterPro" id="IPR050167">
    <property type="entry name" value="Ser_Thr_protein_kinase"/>
</dbReference>
<keyword evidence="2" id="KW-1133">Transmembrane helix</keyword>